<dbReference type="RefSeq" id="WP_104425450.1">
    <property type="nucleotide sequence ID" value="NZ_PTIY01000029.1"/>
</dbReference>
<dbReference type="EMBL" id="PTIY01000029">
    <property type="protein sequence ID" value="PPK64005.1"/>
    <property type="molecule type" value="Genomic_DNA"/>
</dbReference>
<dbReference type="AlphaFoldDB" id="A0A2S6GFN4"/>
<dbReference type="Proteomes" id="UP000238071">
    <property type="component" value="Unassembled WGS sequence"/>
</dbReference>
<reference evidence="1 2" key="1">
    <citation type="submission" date="2018-02" db="EMBL/GenBank/DDBJ databases">
        <title>Subsurface microbial communities from deep shales in Ohio and West Virginia, USA.</title>
        <authorList>
            <person name="Wrighton K."/>
        </authorList>
    </citation>
    <scope>NUCLEOTIDE SEQUENCE [LARGE SCALE GENOMIC DNA]</scope>
    <source>
        <strain evidence="1 2">OWC-G53F</strain>
    </source>
</reference>
<gene>
    <name evidence="1" type="ORF">B0F88_12918</name>
</gene>
<sequence length="230" mass="23316">MPGQAPTISSIAITSATGIQNNTLNAEDTVSITVTMSEATTVTGSPRLALNIGGNLVQASYVSGSGGTELVFSYTVQAGQTDANGVSVVADSLSFNGGSLSDAIVNQGGSTPGSASRIESIERIDLSGSGDNTLTLGLKDVLDMAGFNNFNNANGWADGTYDLAAGGANFINPEQRHQVVIDGNAGDAVNSSGWGASVGTVTNNGHTYDVYNQGSYAQLLIDASITQTVI</sequence>
<evidence type="ECO:0000313" key="1">
    <source>
        <dbReference type="EMBL" id="PPK64005.1"/>
    </source>
</evidence>
<evidence type="ECO:0000313" key="2">
    <source>
        <dbReference type="Proteomes" id="UP000238071"/>
    </source>
</evidence>
<comment type="caution">
    <text evidence="1">The sequence shown here is derived from an EMBL/GenBank/DDBJ whole genome shotgun (WGS) entry which is preliminary data.</text>
</comment>
<dbReference type="OrthoDB" id="6091599at2"/>
<name>A0A2S6GFN4_9GAMM</name>
<keyword evidence="2" id="KW-1185">Reference proteome</keyword>
<proteinExistence type="predicted"/>
<organism evidence="1 2">
    <name type="scientific">Methylobacter tundripaludum</name>
    <dbReference type="NCBI Taxonomy" id="173365"/>
    <lineage>
        <taxon>Bacteria</taxon>
        <taxon>Pseudomonadati</taxon>
        <taxon>Pseudomonadota</taxon>
        <taxon>Gammaproteobacteria</taxon>
        <taxon>Methylococcales</taxon>
        <taxon>Methylococcaceae</taxon>
        <taxon>Methylobacter</taxon>
    </lineage>
</organism>
<accession>A0A2S6GFN4</accession>
<protein>
    <submittedName>
        <fullName evidence="1">Uncharacterized protein</fullName>
    </submittedName>
</protein>